<proteinExistence type="predicted"/>
<reference evidence="1 2" key="1">
    <citation type="submission" date="2015-11" db="EMBL/GenBank/DDBJ databases">
        <title>Genomic analysis of 38 Legionella species identifies large and diverse effector repertoires.</title>
        <authorList>
            <person name="Burstein D."/>
            <person name="Amaro F."/>
            <person name="Zusman T."/>
            <person name="Lifshitz Z."/>
            <person name="Cohen O."/>
            <person name="Gilbert J.A."/>
            <person name="Pupko T."/>
            <person name="Shuman H.A."/>
            <person name="Segal G."/>
        </authorList>
    </citation>
    <scope>NUCLEOTIDE SEQUENCE [LARGE SCALE GENOMIC DNA]</scope>
    <source>
        <strain evidence="1 2">Mt.St.Helens-4</strain>
    </source>
</reference>
<name>A0A0W0YEM4_9GAMM</name>
<evidence type="ECO:0000313" key="2">
    <source>
        <dbReference type="Proteomes" id="UP000054621"/>
    </source>
</evidence>
<sequence>MFVPVLVGGAAVASGGAYAVHKKYEFENPSLLLALPFSIVRNQISPVQHPKEFTCPHRQELHEHCTKAGSFDQMTVPPVNTVLHQKGIPLSKDALHAIKDDIDHSTSLKSDATAHEKIQHYKQQSANQRRIGDAFMKSQEPEGAFMHHVLSGFFAAKATISQTFVDHVHHMEKQMEHGGPDYH</sequence>
<protein>
    <submittedName>
        <fullName evidence="1">Uncharacterized protein</fullName>
    </submittedName>
</protein>
<accession>A0A0W0YEM4</accession>
<organism evidence="1 2">
    <name type="scientific">Legionella sainthelensi</name>
    <dbReference type="NCBI Taxonomy" id="28087"/>
    <lineage>
        <taxon>Bacteria</taxon>
        <taxon>Pseudomonadati</taxon>
        <taxon>Pseudomonadota</taxon>
        <taxon>Gammaproteobacteria</taxon>
        <taxon>Legionellales</taxon>
        <taxon>Legionellaceae</taxon>
        <taxon>Legionella</taxon>
    </lineage>
</organism>
<gene>
    <name evidence="1" type="ORF">Lsai_2684</name>
</gene>
<comment type="caution">
    <text evidence="1">The sequence shown here is derived from an EMBL/GenBank/DDBJ whole genome shotgun (WGS) entry which is preliminary data.</text>
</comment>
<dbReference type="Proteomes" id="UP000054621">
    <property type="component" value="Unassembled WGS sequence"/>
</dbReference>
<dbReference type="OrthoDB" id="5640586at2"/>
<dbReference type="EMBL" id="LNYV01000036">
    <property type="protein sequence ID" value="KTD55092.1"/>
    <property type="molecule type" value="Genomic_DNA"/>
</dbReference>
<evidence type="ECO:0000313" key="1">
    <source>
        <dbReference type="EMBL" id="KTD55092.1"/>
    </source>
</evidence>
<dbReference type="STRING" id="28087.Lsai_2684"/>
<dbReference type="PATRIC" id="fig|28087.4.peg.2883"/>
<dbReference type="AlphaFoldDB" id="A0A0W0YEM4"/>
<dbReference type="RefSeq" id="WP_051544684.1">
    <property type="nucleotide sequence ID" value="NZ_CAAAJE010000001.1"/>
</dbReference>
<dbReference type="eggNOG" id="ENOG5031U5K">
    <property type="taxonomic scope" value="Bacteria"/>
</dbReference>